<name>A0ABY7FDS4_MYAAR</name>
<proteinExistence type="predicted"/>
<organism evidence="1 2">
    <name type="scientific">Mya arenaria</name>
    <name type="common">Soft-shell clam</name>
    <dbReference type="NCBI Taxonomy" id="6604"/>
    <lineage>
        <taxon>Eukaryota</taxon>
        <taxon>Metazoa</taxon>
        <taxon>Spiralia</taxon>
        <taxon>Lophotrochozoa</taxon>
        <taxon>Mollusca</taxon>
        <taxon>Bivalvia</taxon>
        <taxon>Autobranchia</taxon>
        <taxon>Heteroconchia</taxon>
        <taxon>Euheterodonta</taxon>
        <taxon>Imparidentia</taxon>
        <taxon>Neoheterodontei</taxon>
        <taxon>Myida</taxon>
        <taxon>Myoidea</taxon>
        <taxon>Myidae</taxon>
        <taxon>Mya</taxon>
    </lineage>
</organism>
<keyword evidence="2" id="KW-1185">Reference proteome</keyword>
<gene>
    <name evidence="1" type="ORF">MAR_000847</name>
</gene>
<reference evidence="1" key="1">
    <citation type="submission" date="2022-11" db="EMBL/GenBank/DDBJ databases">
        <title>Centuries of genome instability and evolution in soft-shell clam transmissible cancer (bioRxiv).</title>
        <authorList>
            <person name="Hart S.F.M."/>
            <person name="Yonemitsu M.A."/>
            <person name="Giersch R.M."/>
            <person name="Beal B.F."/>
            <person name="Arriagada G."/>
            <person name="Davis B.W."/>
            <person name="Ostrander E.A."/>
            <person name="Goff S.P."/>
            <person name="Metzger M.J."/>
        </authorList>
    </citation>
    <scope>NUCLEOTIDE SEQUENCE</scope>
    <source>
        <strain evidence="1">MELC-2E11</strain>
        <tissue evidence="1">Siphon/mantle</tissue>
    </source>
</reference>
<evidence type="ECO:0000313" key="1">
    <source>
        <dbReference type="EMBL" id="WAR19009.1"/>
    </source>
</evidence>
<evidence type="ECO:0000313" key="2">
    <source>
        <dbReference type="Proteomes" id="UP001164746"/>
    </source>
</evidence>
<sequence length="217" mass="25245">NLQVHGRPSIGDSERRSHRSFKSEYWEPSISHGFQISIDWMESVSLYKRCPKSSRVETSINMHLKRLNKSITEQIVLLHVTPDYNLLDQLTVDRVAARNFMFQTAIARKEHPKDFFEGFGVGDWEDHVQPHLSEYSVRIKDVHPHTILKIFVELSKLPEYKGSLLEAAVQHDFDTYTSNEHINYDADLDLVNRSDDLYSDGDDFEECKQDIKSDEFG</sequence>
<accession>A0ABY7FDS4</accession>
<protein>
    <submittedName>
        <fullName evidence="1">Uncharacterized protein</fullName>
    </submittedName>
</protein>
<feature type="non-terminal residue" evidence="1">
    <location>
        <position position="1"/>
    </location>
</feature>
<dbReference type="EMBL" id="CP111022">
    <property type="protein sequence ID" value="WAR19009.1"/>
    <property type="molecule type" value="Genomic_DNA"/>
</dbReference>
<dbReference type="Proteomes" id="UP001164746">
    <property type="component" value="Chromosome 11"/>
</dbReference>